<protein>
    <submittedName>
        <fullName evidence="2">Uncharacterized protein</fullName>
    </submittedName>
</protein>
<reference evidence="2" key="1">
    <citation type="journal article" date="2023" name="Genome Biol. Evol.">
        <title>Long-read-based Genome Assembly of Drosophila gunungcola Reveals Fewer Chemosensory Genes in Flower-breeding Species.</title>
        <authorList>
            <person name="Negi A."/>
            <person name="Liao B.Y."/>
            <person name="Yeh S.D."/>
        </authorList>
    </citation>
    <scope>NUCLEOTIDE SEQUENCE</scope>
    <source>
        <strain evidence="2">Sukarami</strain>
    </source>
</reference>
<dbReference type="OrthoDB" id="8054940at2759"/>
<feature type="region of interest" description="Disordered" evidence="1">
    <location>
        <begin position="170"/>
        <end position="216"/>
    </location>
</feature>
<evidence type="ECO:0000313" key="2">
    <source>
        <dbReference type="EMBL" id="KAI8043668.1"/>
    </source>
</evidence>
<evidence type="ECO:0000256" key="1">
    <source>
        <dbReference type="SAM" id="MobiDB-lite"/>
    </source>
</evidence>
<sequence length="216" mass="24875">MAWVPKSRFEHDLVNMEPGFNMIQGQMAYEERKKLEYRTSAGGRGREIRESLQMMEKIQKIARTKPLGEHATMEDWDDTSTAHQEAVAMMRHFGMMSLGHEISFPQITEDGSERFPLKTDPGFFIPRRTRRPENPLPADCIPEDSADDSYHTAESSSSCIWLYGSGMSQMGSGLEKSNEDRKREKRQTFVLEPKIIPCNMEKSKGKKRNQRPSQKE</sequence>
<proteinExistence type="predicted"/>
<gene>
    <name evidence="2" type="ORF">M5D96_005001</name>
</gene>
<accession>A0A9P9YV42</accession>
<comment type="caution">
    <text evidence="2">The sequence shown here is derived from an EMBL/GenBank/DDBJ whole genome shotgun (WGS) entry which is preliminary data.</text>
</comment>
<feature type="region of interest" description="Disordered" evidence="1">
    <location>
        <begin position="111"/>
        <end position="151"/>
    </location>
</feature>
<dbReference type="AlphaFoldDB" id="A0A9P9YV42"/>
<dbReference type="EMBL" id="JAMKOV010000002">
    <property type="protein sequence ID" value="KAI8043668.1"/>
    <property type="molecule type" value="Genomic_DNA"/>
</dbReference>
<dbReference type="Proteomes" id="UP001059596">
    <property type="component" value="Unassembled WGS sequence"/>
</dbReference>
<organism evidence="2 3">
    <name type="scientific">Drosophila gunungcola</name>
    <name type="common">fruit fly</name>
    <dbReference type="NCBI Taxonomy" id="103775"/>
    <lineage>
        <taxon>Eukaryota</taxon>
        <taxon>Metazoa</taxon>
        <taxon>Ecdysozoa</taxon>
        <taxon>Arthropoda</taxon>
        <taxon>Hexapoda</taxon>
        <taxon>Insecta</taxon>
        <taxon>Pterygota</taxon>
        <taxon>Neoptera</taxon>
        <taxon>Endopterygota</taxon>
        <taxon>Diptera</taxon>
        <taxon>Brachycera</taxon>
        <taxon>Muscomorpha</taxon>
        <taxon>Ephydroidea</taxon>
        <taxon>Drosophilidae</taxon>
        <taxon>Drosophila</taxon>
        <taxon>Sophophora</taxon>
    </lineage>
</organism>
<keyword evidence="3" id="KW-1185">Reference proteome</keyword>
<name>A0A9P9YV42_9MUSC</name>
<evidence type="ECO:0000313" key="3">
    <source>
        <dbReference type="Proteomes" id="UP001059596"/>
    </source>
</evidence>